<feature type="chain" id="PRO_5020489733" evidence="1">
    <location>
        <begin position="23"/>
        <end position="178"/>
    </location>
</feature>
<accession>A0A4S1CLR0</accession>
<dbReference type="Gene3D" id="2.40.160.20">
    <property type="match status" value="1"/>
</dbReference>
<evidence type="ECO:0000313" key="3">
    <source>
        <dbReference type="Proteomes" id="UP000306416"/>
    </source>
</evidence>
<reference evidence="2 3" key="1">
    <citation type="submission" date="2019-04" db="EMBL/GenBank/DDBJ databases">
        <title>Geobacter oryzae sp. nov., ferric-reducing bacteria isolated from paddy soil.</title>
        <authorList>
            <person name="Xu Z."/>
            <person name="Masuda Y."/>
            <person name="Itoh H."/>
            <person name="Senoo K."/>
        </authorList>
    </citation>
    <scope>NUCLEOTIDE SEQUENCE [LARGE SCALE GENOMIC DNA]</scope>
    <source>
        <strain evidence="2 3">Red111</strain>
    </source>
</reference>
<evidence type="ECO:0000313" key="2">
    <source>
        <dbReference type="EMBL" id="TGU74513.1"/>
    </source>
</evidence>
<organism evidence="2 3">
    <name type="scientific">Geomonas terrae</name>
    <dbReference type="NCBI Taxonomy" id="2562681"/>
    <lineage>
        <taxon>Bacteria</taxon>
        <taxon>Pseudomonadati</taxon>
        <taxon>Thermodesulfobacteriota</taxon>
        <taxon>Desulfuromonadia</taxon>
        <taxon>Geobacterales</taxon>
        <taxon>Geobacteraceae</taxon>
        <taxon>Geomonas</taxon>
    </lineage>
</organism>
<dbReference type="Pfam" id="PF09411">
    <property type="entry name" value="PagL"/>
    <property type="match status" value="1"/>
</dbReference>
<dbReference type="Proteomes" id="UP000306416">
    <property type="component" value="Unassembled WGS sequence"/>
</dbReference>
<keyword evidence="1" id="KW-0732">Signal</keyword>
<protein>
    <submittedName>
        <fullName evidence="2">Acyloxyacyl hydrolase</fullName>
    </submittedName>
</protein>
<name>A0A4S1CLR0_9BACT</name>
<proteinExistence type="predicted"/>
<dbReference type="InterPro" id="IPR018550">
    <property type="entry name" value="Lipid-A_deacylase-rel"/>
</dbReference>
<comment type="caution">
    <text evidence="2">The sequence shown here is derived from an EMBL/GenBank/DDBJ whole genome shotgun (WGS) entry which is preliminary data.</text>
</comment>
<evidence type="ECO:0000256" key="1">
    <source>
        <dbReference type="SAM" id="SignalP"/>
    </source>
</evidence>
<dbReference type="AlphaFoldDB" id="A0A4S1CLR0"/>
<dbReference type="EMBL" id="SRSC01000001">
    <property type="protein sequence ID" value="TGU74513.1"/>
    <property type="molecule type" value="Genomic_DNA"/>
</dbReference>
<keyword evidence="2" id="KW-0378">Hydrolase</keyword>
<keyword evidence="3" id="KW-1185">Reference proteome</keyword>
<dbReference type="RefSeq" id="WP_135868843.1">
    <property type="nucleotide sequence ID" value="NZ_SRSC01000001.1"/>
</dbReference>
<sequence>MKSILLLLIAALVLLPVTEKSAAAGNWGPVGIRGGVSADGEDNSAYLVEAFGTYQLPWGLCNKAGWGVWTEAAITAGTLSTDEDNGFIGTLGPAFRFGNPDFPVELDLGVSIAIISRDRFGLKDYNGIQQFVSHAELIYHFTPGFGLSYRFQHMSNAGFNGGPNPGINMHLIGINWYP</sequence>
<gene>
    <name evidence="2" type="ORF">E4633_03360</name>
</gene>
<feature type="signal peptide" evidence="1">
    <location>
        <begin position="1"/>
        <end position="22"/>
    </location>
</feature>
<dbReference type="GO" id="GO:0016787">
    <property type="term" value="F:hydrolase activity"/>
    <property type="evidence" value="ECO:0007669"/>
    <property type="project" value="UniProtKB-KW"/>
</dbReference>